<evidence type="ECO:0000256" key="2">
    <source>
        <dbReference type="ARBA" id="ARBA00022840"/>
    </source>
</evidence>
<dbReference type="GO" id="GO:0005525">
    <property type="term" value="F:GTP binding"/>
    <property type="evidence" value="ECO:0007669"/>
    <property type="project" value="UniProtKB-UniRule"/>
</dbReference>
<dbReference type="Proteomes" id="UP000265882">
    <property type="component" value="Unassembled WGS sequence"/>
</dbReference>
<evidence type="ECO:0000256" key="1">
    <source>
        <dbReference type="ARBA" id="ARBA00022741"/>
    </source>
</evidence>
<evidence type="ECO:0000256" key="3">
    <source>
        <dbReference type="ARBA" id="ARBA00023134"/>
    </source>
</evidence>
<dbReference type="GO" id="GO:0005524">
    <property type="term" value="F:ATP binding"/>
    <property type="evidence" value="ECO:0007669"/>
    <property type="project" value="UniProtKB-UniRule"/>
</dbReference>
<dbReference type="InterPro" id="IPR053930">
    <property type="entry name" value="RapZ-like_N"/>
</dbReference>
<dbReference type="Pfam" id="PF03668">
    <property type="entry name" value="RapZ-like_N"/>
    <property type="match status" value="1"/>
</dbReference>
<dbReference type="PIRSF" id="PIRSF005052">
    <property type="entry name" value="P-loopkin"/>
    <property type="match status" value="1"/>
</dbReference>
<feature type="domain" description="RapZ C-terminal" evidence="6">
    <location>
        <begin position="166"/>
        <end position="284"/>
    </location>
</feature>
<feature type="domain" description="RapZ-like N-terminal" evidence="5">
    <location>
        <begin position="6"/>
        <end position="160"/>
    </location>
</feature>
<name>A0A3A4P4P5_ABYX5</name>
<evidence type="ECO:0000313" key="7">
    <source>
        <dbReference type="EMBL" id="RJP22841.1"/>
    </source>
</evidence>
<dbReference type="HAMAP" id="MF_00636">
    <property type="entry name" value="RapZ_like"/>
    <property type="match status" value="1"/>
</dbReference>
<keyword evidence="1 4" id="KW-0547">Nucleotide-binding</keyword>
<comment type="caution">
    <text evidence="7">The sequence shown here is derived from an EMBL/GenBank/DDBJ whole genome shotgun (WGS) entry which is preliminary data.</text>
</comment>
<feature type="binding site" evidence="4">
    <location>
        <begin position="11"/>
        <end position="18"/>
    </location>
    <ligand>
        <name>ATP</name>
        <dbReference type="ChEBI" id="CHEBI:30616"/>
    </ligand>
</feature>
<dbReference type="SUPFAM" id="SSF52540">
    <property type="entry name" value="P-loop containing nucleoside triphosphate hydrolases"/>
    <property type="match status" value="1"/>
</dbReference>
<dbReference type="InterPro" id="IPR005337">
    <property type="entry name" value="RapZ-like"/>
</dbReference>
<evidence type="ECO:0000313" key="8">
    <source>
        <dbReference type="Proteomes" id="UP000265882"/>
    </source>
</evidence>
<organism evidence="7 8">
    <name type="scientific">Abyssobacteria bacterium (strain SURF_5)</name>
    <dbReference type="NCBI Taxonomy" id="2093360"/>
    <lineage>
        <taxon>Bacteria</taxon>
        <taxon>Pseudomonadati</taxon>
        <taxon>Candidatus Hydrogenedentota</taxon>
        <taxon>Candidatus Abyssobacteria</taxon>
    </lineage>
</organism>
<evidence type="ECO:0000259" key="6">
    <source>
        <dbReference type="Pfam" id="PF22740"/>
    </source>
</evidence>
<dbReference type="PANTHER" id="PTHR30448">
    <property type="entry name" value="RNASE ADAPTER PROTEIN RAPZ"/>
    <property type="match status" value="1"/>
</dbReference>
<dbReference type="InterPro" id="IPR027417">
    <property type="entry name" value="P-loop_NTPase"/>
</dbReference>
<dbReference type="AlphaFoldDB" id="A0A3A4P4P5"/>
<sequence length="287" mass="32710">MRRSHFIVVTGLSGAGKSQAIKCLEDLGFFCVDNLPTMLIPKFAEVCTESGGRLKRVALGIDIREGGFLNRLFDELKYLKKEEFSYEILFLEARAEVLVNRYSETRRKHPLSGHTSLPAAIEGERRKMAKLRRLADYIVDTSDLNIHQLKDRLFKIFSANEMRPIIVNVLSFGYRYGVPQEVDMLFDVRFLPNPNYVPALKHCTGNQKNVAKYVLDSAAGEKFGQKLEDILDFLLPLFEREGKSYLTVAFGCTGGRHRSVVFANKMGRFLKEKGIEASVIHRDIRKK</sequence>
<evidence type="ECO:0000256" key="4">
    <source>
        <dbReference type="HAMAP-Rule" id="MF_00636"/>
    </source>
</evidence>
<dbReference type="Pfam" id="PF22740">
    <property type="entry name" value="PapZ_C"/>
    <property type="match status" value="1"/>
</dbReference>
<evidence type="ECO:0000259" key="5">
    <source>
        <dbReference type="Pfam" id="PF03668"/>
    </source>
</evidence>
<feature type="binding site" evidence="4">
    <location>
        <begin position="62"/>
        <end position="65"/>
    </location>
    <ligand>
        <name>GTP</name>
        <dbReference type="ChEBI" id="CHEBI:37565"/>
    </ligand>
</feature>
<keyword evidence="2 4" id="KW-0067">ATP-binding</keyword>
<gene>
    <name evidence="7" type="primary">rapZ</name>
    <name evidence="7" type="ORF">C4520_07385</name>
</gene>
<keyword evidence="3 4" id="KW-0342">GTP-binding</keyword>
<proteinExistence type="inferred from homology"/>
<dbReference type="PANTHER" id="PTHR30448:SF0">
    <property type="entry name" value="RNASE ADAPTER PROTEIN RAPZ"/>
    <property type="match status" value="1"/>
</dbReference>
<reference evidence="7 8" key="1">
    <citation type="journal article" date="2017" name="ISME J.">
        <title>Energy and carbon metabolisms in a deep terrestrial subsurface fluid microbial community.</title>
        <authorList>
            <person name="Momper L."/>
            <person name="Jungbluth S.P."/>
            <person name="Lee M.D."/>
            <person name="Amend J.P."/>
        </authorList>
    </citation>
    <scope>NUCLEOTIDE SEQUENCE [LARGE SCALE GENOMIC DNA]</scope>
    <source>
        <strain evidence="7">SURF_5</strain>
    </source>
</reference>
<dbReference type="EMBL" id="QZKU01000053">
    <property type="protein sequence ID" value="RJP22841.1"/>
    <property type="molecule type" value="Genomic_DNA"/>
</dbReference>
<accession>A0A3A4P4P5</accession>
<protein>
    <submittedName>
        <fullName evidence="7">RNase adapter RapZ</fullName>
    </submittedName>
</protein>
<dbReference type="InterPro" id="IPR053931">
    <property type="entry name" value="RapZ_C"/>
</dbReference>
<dbReference type="NCBIfam" id="NF003828">
    <property type="entry name" value="PRK05416.1"/>
    <property type="match status" value="1"/>
</dbReference>